<dbReference type="OrthoDB" id="408964at2759"/>
<dbReference type="Proteomes" id="UP000266673">
    <property type="component" value="Unassembled WGS sequence"/>
</dbReference>
<proteinExistence type="predicted"/>
<organism evidence="1 2">
    <name type="scientific">Gigaspora rosea</name>
    <dbReference type="NCBI Taxonomy" id="44941"/>
    <lineage>
        <taxon>Eukaryota</taxon>
        <taxon>Fungi</taxon>
        <taxon>Fungi incertae sedis</taxon>
        <taxon>Mucoromycota</taxon>
        <taxon>Glomeromycotina</taxon>
        <taxon>Glomeromycetes</taxon>
        <taxon>Diversisporales</taxon>
        <taxon>Gigasporaceae</taxon>
        <taxon>Gigaspora</taxon>
    </lineage>
</organism>
<dbReference type="EMBL" id="QKWP01003418">
    <property type="protein sequence ID" value="RIB00981.1"/>
    <property type="molecule type" value="Genomic_DNA"/>
</dbReference>
<keyword evidence="2" id="KW-1185">Reference proteome</keyword>
<sequence length="89" mass="10500">MNNCYRYRGSVAFKLLYESNNCRKEFIIEIGLKDPTFLRYFGVSKNKWNMLFRKHANQASITALLARDIKTPHCFAKKSHAVAQIDWRD</sequence>
<dbReference type="AlphaFoldDB" id="A0A397TU83"/>
<accession>A0A397TU83</accession>
<evidence type="ECO:0000313" key="2">
    <source>
        <dbReference type="Proteomes" id="UP000266673"/>
    </source>
</evidence>
<evidence type="ECO:0000313" key="1">
    <source>
        <dbReference type="EMBL" id="RIB00981.1"/>
    </source>
</evidence>
<comment type="caution">
    <text evidence="1">The sequence shown here is derived from an EMBL/GenBank/DDBJ whole genome shotgun (WGS) entry which is preliminary data.</text>
</comment>
<name>A0A397TU83_9GLOM</name>
<reference evidence="1 2" key="1">
    <citation type="submission" date="2018-06" db="EMBL/GenBank/DDBJ databases">
        <title>Comparative genomics reveals the genomic features of Rhizophagus irregularis, R. cerebriforme, R. diaphanum and Gigaspora rosea, and their symbiotic lifestyle signature.</title>
        <authorList>
            <person name="Morin E."/>
            <person name="San Clemente H."/>
            <person name="Chen E.C.H."/>
            <person name="De La Providencia I."/>
            <person name="Hainaut M."/>
            <person name="Kuo A."/>
            <person name="Kohler A."/>
            <person name="Murat C."/>
            <person name="Tang N."/>
            <person name="Roy S."/>
            <person name="Loubradou J."/>
            <person name="Henrissat B."/>
            <person name="Grigoriev I.V."/>
            <person name="Corradi N."/>
            <person name="Roux C."/>
            <person name="Martin F.M."/>
        </authorList>
    </citation>
    <scope>NUCLEOTIDE SEQUENCE [LARGE SCALE GENOMIC DNA]</scope>
    <source>
        <strain evidence="1 2">DAOM 194757</strain>
    </source>
</reference>
<gene>
    <name evidence="1" type="ORF">C2G38_2232245</name>
</gene>
<protein>
    <submittedName>
        <fullName evidence="1">Uncharacterized protein</fullName>
    </submittedName>
</protein>